<dbReference type="AlphaFoldDB" id="A0A158R3G6"/>
<dbReference type="STRING" id="27835.A0A158R3G6"/>
<keyword evidence="3" id="KW-0949">S-adenosyl-L-methionine</keyword>
<evidence type="ECO:0000313" key="7">
    <source>
        <dbReference type="Proteomes" id="UP000271162"/>
    </source>
</evidence>
<evidence type="ECO:0000256" key="3">
    <source>
        <dbReference type="ARBA" id="ARBA00022691"/>
    </source>
</evidence>
<dbReference type="GO" id="GO:0008168">
    <property type="term" value="F:methyltransferase activity"/>
    <property type="evidence" value="ECO:0007669"/>
    <property type="project" value="UniProtKB-KW"/>
</dbReference>
<evidence type="ECO:0000256" key="4">
    <source>
        <dbReference type="SAM" id="MobiDB-lite"/>
    </source>
</evidence>
<dbReference type="WBParaSite" id="NBR_0001825701-mRNA-1">
    <property type="protein sequence ID" value="NBR_0001825701-mRNA-1"/>
    <property type="gene ID" value="NBR_0001825701"/>
</dbReference>
<dbReference type="PANTHER" id="PTHR13563:SF5">
    <property type="entry name" value="TRNA METHYLTRANSFERASE 10 HOMOLOG C"/>
    <property type="match status" value="1"/>
</dbReference>
<dbReference type="GO" id="GO:0070131">
    <property type="term" value="P:positive regulation of mitochondrial translation"/>
    <property type="evidence" value="ECO:0007669"/>
    <property type="project" value="TreeGrafter"/>
</dbReference>
<dbReference type="PROSITE" id="PS51675">
    <property type="entry name" value="SAM_MT_TRM10"/>
    <property type="match status" value="1"/>
</dbReference>
<proteinExistence type="predicted"/>
<dbReference type="EMBL" id="UYSL01023281">
    <property type="protein sequence ID" value="VDL81979.1"/>
    <property type="molecule type" value="Genomic_DNA"/>
</dbReference>
<name>A0A158R3G6_NIPBR</name>
<dbReference type="GO" id="GO:0005654">
    <property type="term" value="C:nucleoplasm"/>
    <property type="evidence" value="ECO:0007669"/>
    <property type="project" value="TreeGrafter"/>
</dbReference>
<accession>A0A158R3G6</accession>
<keyword evidence="2" id="KW-0808">Transferase</keyword>
<evidence type="ECO:0000256" key="1">
    <source>
        <dbReference type="ARBA" id="ARBA00022603"/>
    </source>
</evidence>
<evidence type="ECO:0000313" key="8">
    <source>
        <dbReference type="WBParaSite" id="NBR_0001825701-mRNA-1"/>
    </source>
</evidence>
<evidence type="ECO:0000259" key="5">
    <source>
        <dbReference type="PROSITE" id="PS51675"/>
    </source>
</evidence>
<dbReference type="GO" id="GO:0000049">
    <property type="term" value="F:tRNA binding"/>
    <property type="evidence" value="ECO:0007669"/>
    <property type="project" value="TreeGrafter"/>
</dbReference>
<dbReference type="InterPro" id="IPR038459">
    <property type="entry name" value="MT_TRM10-typ_sf"/>
</dbReference>
<protein>
    <submittedName>
        <fullName evidence="8">SAM-dependent MTase TRM10-type domain-containing protein</fullName>
    </submittedName>
</protein>
<reference evidence="8" key="1">
    <citation type="submission" date="2016-04" db="UniProtKB">
        <authorList>
            <consortium name="WormBaseParasite"/>
        </authorList>
    </citation>
    <scope>IDENTIFICATION</scope>
</reference>
<organism evidence="8">
    <name type="scientific">Nippostrongylus brasiliensis</name>
    <name type="common">Rat hookworm</name>
    <dbReference type="NCBI Taxonomy" id="27835"/>
    <lineage>
        <taxon>Eukaryota</taxon>
        <taxon>Metazoa</taxon>
        <taxon>Ecdysozoa</taxon>
        <taxon>Nematoda</taxon>
        <taxon>Chromadorea</taxon>
        <taxon>Rhabditida</taxon>
        <taxon>Rhabditina</taxon>
        <taxon>Rhabditomorpha</taxon>
        <taxon>Strongyloidea</taxon>
        <taxon>Heligmosomidae</taxon>
        <taxon>Nippostrongylus</taxon>
    </lineage>
</organism>
<feature type="domain" description="SAM-dependent MTase TRM10-type" evidence="5">
    <location>
        <begin position="122"/>
        <end position="269"/>
    </location>
</feature>
<dbReference type="Proteomes" id="UP000271162">
    <property type="component" value="Unassembled WGS sequence"/>
</dbReference>
<keyword evidence="7" id="KW-1185">Reference proteome</keyword>
<dbReference type="InterPro" id="IPR028564">
    <property type="entry name" value="MT_TRM10-typ"/>
</dbReference>
<keyword evidence="1" id="KW-0489">Methyltransferase</keyword>
<gene>
    <name evidence="6" type="ORF">NBR_LOCUS18258</name>
</gene>
<dbReference type="PANTHER" id="PTHR13563">
    <property type="entry name" value="TRNA (GUANINE-9-) METHYLTRANSFERASE"/>
    <property type="match status" value="1"/>
</dbReference>
<feature type="region of interest" description="Disordered" evidence="4">
    <location>
        <begin position="94"/>
        <end position="113"/>
    </location>
</feature>
<evidence type="ECO:0000256" key="2">
    <source>
        <dbReference type="ARBA" id="ARBA00022679"/>
    </source>
</evidence>
<dbReference type="GO" id="GO:0005739">
    <property type="term" value="C:mitochondrion"/>
    <property type="evidence" value="ECO:0007669"/>
    <property type="project" value="TreeGrafter"/>
</dbReference>
<dbReference type="GO" id="GO:0097745">
    <property type="term" value="P:mitochondrial tRNA 5'-end processing"/>
    <property type="evidence" value="ECO:0007669"/>
    <property type="project" value="TreeGrafter"/>
</dbReference>
<sequence length="269" mass="31768">MFRLKNQTIAPIQWGEPLLQSFPDRRLNGLLDEKGEQKLQAIFGLLQVISMLTKHFPSRISTKDWQTLLECQNRKQRLQHLKFLRSCEREHEKDMEKKRMKAQTRPQEIPGEMPPIPLYYPATKLVARAHRLDEPTLVIDCRFLPFLSPRGAELTAMQLKYLISENRDSRAPWQLFFTNFDISMDRLRRLKEKWKSGTKFLTLTAVSAILRDVYSTGNWEMCLKRHIPVRNIRAPEEKSPAGKILHDKIRRFDEQLLHILKRELGDEKV</sequence>
<reference evidence="6 7" key="2">
    <citation type="submission" date="2018-11" db="EMBL/GenBank/DDBJ databases">
        <authorList>
            <consortium name="Pathogen Informatics"/>
        </authorList>
    </citation>
    <scope>NUCLEOTIDE SEQUENCE [LARGE SCALE GENOMIC DNA]</scope>
</reference>
<evidence type="ECO:0000313" key="6">
    <source>
        <dbReference type="EMBL" id="VDL81979.1"/>
    </source>
</evidence>
<dbReference type="Gene3D" id="3.40.1280.30">
    <property type="match status" value="1"/>
</dbReference>
<dbReference type="GO" id="GO:0032259">
    <property type="term" value="P:methylation"/>
    <property type="evidence" value="ECO:0007669"/>
    <property type="project" value="UniProtKB-KW"/>
</dbReference>
<dbReference type="InterPro" id="IPR007356">
    <property type="entry name" value="tRNA_m1G_MeTrfase_euk"/>
</dbReference>